<dbReference type="PANTHER" id="PTHR35790:SF4">
    <property type="entry name" value="HTH-TYPE TRANSCRIPTIONAL REGULATOR PCHR"/>
    <property type="match status" value="1"/>
</dbReference>
<dbReference type="KEGG" id="lug:FPZ22_09050"/>
<gene>
    <name evidence="5" type="ORF">FPZ22_09050</name>
</gene>
<proteinExistence type="predicted"/>
<protein>
    <submittedName>
        <fullName evidence="5">MarR family transcriptional regulator</fullName>
    </submittedName>
</protein>
<evidence type="ECO:0000256" key="3">
    <source>
        <dbReference type="ARBA" id="ARBA00023163"/>
    </source>
</evidence>
<reference evidence="5 6" key="1">
    <citation type="submission" date="2019-07" db="EMBL/GenBank/DDBJ databases">
        <title>Full genome sequence of Luteimonas sp. Gr-4.</title>
        <authorList>
            <person name="Im W.-T."/>
        </authorList>
    </citation>
    <scope>NUCLEOTIDE SEQUENCE [LARGE SCALE GENOMIC DNA]</scope>
    <source>
        <strain evidence="5 6">Gr-4</strain>
    </source>
</reference>
<feature type="domain" description="HTH marR-type" evidence="4">
    <location>
        <begin position="21"/>
        <end position="154"/>
    </location>
</feature>
<evidence type="ECO:0000259" key="4">
    <source>
        <dbReference type="PROSITE" id="PS50995"/>
    </source>
</evidence>
<dbReference type="GO" id="GO:0003677">
    <property type="term" value="F:DNA binding"/>
    <property type="evidence" value="ECO:0007669"/>
    <property type="project" value="UniProtKB-KW"/>
</dbReference>
<keyword evidence="6" id="KW-1185">Reference proteome</keyword>
<dbReference type="SUPFAM" id="SSF46785">
    <property type="entry name" value="Winged helix' DNA-binding domain"/>
    <property type="match status" value="1"/>
</dbReference>
<keyword evidence="1" id="KW-0805">Transcription regulation</keyword>
<dbReference type="EMBL" id="CP042218">
    <property type="protein sequence ID" value="QDW67021.1"/>
    <property type="molecule type" value="Genomic_DNA"/>
</dbReference>
<dbReference type="RefSeq" id="WP_144892314.1">
    <property type="nucleotide sequence ID" value="NZ_CP042218.1"/>
</dbReference>
<dbReference type="InterPro" id="IPR023187">
    <property type="entry name" value="Tscrpt_reg_MarR-type_CS"/>
</dbReference>
<dbReference type="InterPro" id="IPR036390">
    <property type="entry name" value="WH_DNA-bd_sf"/>
</dbReference>
<dbReference type="OrthoDB" id="8906692at2"/>
<dbReference type="GO" id="GO:0003700">
    <property type="term" value="F:DNA-binding transcription factor activity"/>
    <property type="evidence" value="ECO:0007669"/>
    <property type="project" value="InterPro"/>
</dbReference>
<keyword evidence="3" id="KW-0804">Transcription</keyword>
<evidence type="ECO:0000256" key="1">
    <source>
        <dbReference type="ARBA" id="ARBA00023015"/>
    </source>
</evidence>
<name>A0A518N525_9GAMM</name>
<accession>A0A518N525</accession>
<dbReference type="InterPro" id="IPR052067">
    <property type="entry name" value="Metal_resp_HTH_trans_reg"/>
</dbReference>
<dbReference type="PANTHER" id="PTHR35790">
    <property type="entry name" value="HTH-TYPE TRANSCRIPTIONAL REGULATOR PCHR"/>
    <property type="match status" value="1"/>
</dbReference>
<sequence length="158" mass="17373">MSPSPVTPVHDGDAAAGLDLERFVPYQLSVLSNVVSQEIAQAYGERFGLAVTEWRVIAVLGRFPGLSAVGVAERSAMDKVAVSRAVARLLERGLLHREVHGDDRRRSVLELSDAGRAVHAQVAPLALAYERELLAPLDEDERAQFMRMLQRLGERYGL</sequence>
<dbReference type="Pfam" id="PF12802">
    <property type="entry name" value="MarR_2"/>
    <property type="match status" value="1"/>
</dbReference>
<dbReference type="AlphaFoldDB" id="A0A518N525"/>
<organism evidence="5 6">
    <name type="scientific">Luteimonas granuli</name>
    <dbReference type="NCBI Taxonomy" id="1176533"/>
    <lineage>
        <taxon>Bacteria</taxon>
        <taxon>Pseudomonadati</taxon>
        <taxon>Pseudomonadota</taxon>
        <taxon>Gammaproteobacteria</taxon>
        <taxon>Lysobacterales</taxon>
        <taxon>Lysobacteraceae</taxon>
        <taxon>Luteimonas</taxon>
    </lineage>
</organism>
<dbReference type="SMART" id="SM00347">
    <property type="entry name" value="HTH_MARR"/>
    <property type="match status" value="1"/>
</dbReference>
<evidence type="ECO:0000256" key="2">
    <source>
        <dbReference type="ARBA" id="ARBA00023125"/>
    </source>
</evidence>
<dbReference type="InterPro" id="IPR000835">
    <property type="entry name" value="HTH_MarR-typ"/>
</dbReference>
<evidence type="ECO:0000313" key="5">
    <source>
        <dbReference type="EMBL" id="QDW67021.1"/>
    </source>
</evidence>
<dbReference type="PROSITE" id="PS50995">
    <property type="entry name" value="HTH_MARR_2"/>
    <property type="match status" value="1"/>
</dbReference>
<evidence type="ECO:0000313" key="6">
    <source>
        <dbReference type="Proteomes" id="UP000316584"/>
    </source>
</evidence>
<dbReference type="InterPro" id="IPR036388">
    <property type="entry name" value="WH-like_DNA-bd_sf"/>
</dbReference>
<dbReference type="Proteomes" id="UP000316584">
    <property type="component" value="Chromosome"/>
</dbReference>
<keyword evidence="2" id="KW-0238">DNA-binding</keyword>
<dbReference type="PROSITE" id="PS01117">
    <property type="entry name" value="HTH_MARR_1"/>
    <property type="match status" value="1"/>
</dbReference>
<dbReference type="Gene3D" id="1.10.10.10">
    <property type="entry name" value="Winged helix-like DNA-binding domain superfamily/Winged helix DNA-binding domain"/>
    <property type="match status" value="1"/>
</dbReference>